<dbReference type="GO" id="GO:0043531">
    <property type="term" value="F:ADP binding"/>
    <property type="evidence" value="ECO:0007669"/>
    <property type="project" value="InterPro"/>
</dbReference>
<gene>
    <name evidence="4" type="ORF">E3N88_37521</name>
</gene>
<dbReference type="Gene3D" id="1.10.8.430">
    <property type="entry name" value="Helical domain of apoptotic protease-activating factors"/>
    <property type="match status" value="1"/>
</dbReference>
<accession>A0A5N6LRC8</accession>
<feature type="domain" description="PB1-like" evidence="3">
    <location>
        <begin position="166"/>
        <end position="213"/>
    </location>
</feature>
<keyword evidence="5" id="KW-1185">Reference proteome</keyword>
<dbReference type="PANTHER" id="PTHR11017">
    <property type="entry name" value="LEUCINE-RICH REPEAT-CONTAINING PROTEIN"/>
    <property type="match status" value="1"/>
</dbReference>
<dbReference type="OrthoDB" id="1930487at2759"/>
<organism evidence="4 5">
    <name type="scientific">Mikania micrantha</name>
    <name type="common">bitter vine</name>
    <dbReference type="NCBI Taxonomy" id="192012"/>
    <lineage>
        <taxon>Eukaryota</taxon>
        <taxon>Viridiplantae</taxon>
        <taxon>Streptophyta</taxon>
        <taxon>Embryophyta</taxon>
        <taxon>Tracheophyta</taxon>
        <taxon>Spermatophyta</taxon>
        <taxon>Magnoliopsida</taxon>
        <taxon>eudicotyledons</taxon>
        <taxon>Gunneridae</taxon>
        <taxon>Pentapetalae</taxon>
        <taxon>asterids</taxon>
        <taxon>campanulids</taxon>
        <taxon>Asterales</taxon>
        <taxon>Asteraceae</taxon>
        <taxon>Asteroideae</taxon>
        <taxon>Heliantheae alliance</taxon>
        <taxon>Eupatorieae</taxon>
        <taxon>Mikania</taxon>
    </lineage>
</organism>
<dbReference type="InterPro" id="IPR042197">
    <property type="entry name" value="Apaf_helical"/>
</dbReference>
<dbReference type="Pfam" id="PF00931">
    <property type="entry name" value="NB-ARC"/>
    <property type="match status" value="1"/>
</dbReference>
<dbReference type="InterPro" id="IPR044974">
    <property type="entry name" value="Disease_R_plants"/>
</dbReference>
<dbReference type="InterPro" id="IPR027417">
    <property type="entry name" value="P-loop_NTPase"/>
</dbReference>
<evidence type="ECO:0000259" key="2">
    <source>
        <dbReference type="Pfam" id="PF00931"/>
    </source>
</evidence>
<dbReference type="SUPFAM" id="SSF52540">
    <property type="entry name" value="P-loop containing nucleoside triphosphate hydrolases"/>
    <property type="match status" value="1"/>
</dbReference>
<dbReference type="InterPro" id="IPR002182">
    <property type="entry name" value="NB-ARC"/>
</dbReference>
<proteinExistence type="predicted"/>
<dbReference type="Pfam" id="PF26130">
    <property type="entry name" value="PB1-like"/>
    <property type="match status" value="1"/>
</dbReference>
<dbReference type="PANTHER" id="PTHR11017:SF385">
    <property type="entry name" value="DISEASE RESISTANCE PROTEIN (TIR-NBS-LRR CLASS)-RELATED"/>
    <property type="match status" value="1"/>
</dbReference>
<protein>
    <submittedName>
        <fullName evidence="4">Uncharacterized protein</fullName>
    </submittedName>
</protein>
<dbReference type="Proteomes" id="UP000326396">
    <property type="component" value="Linkage Group LG8"/>
</dbReference>
<evidence type="ECO:0000259" key="3">
    <source>
        <dbReference type="Pfam" id="PF26130"/>
    </source>
</evidence>
<dbReference type="GO" id="GO:0006952">
    <property type="term" value="P:defense response"/>
    <property type="evidence" value="ECO:0007669"/>
    <property type="project" value="InterPro"/>
</dbReference>
<dbReference type="InterPro" id="IPR058594">
    <property type="entry name" value="PB1-like_dom_pln"/>
</dbReference>
<dbReference type="AlphaFoldDB" id="A0A5N6LRC8"/>
<evidence type="ECO:0000256" key="1">
    <source>
        <dbReference type="ARBA" id="ARBA00022614"/>
    </source>
</evidence>
<sequence length="249" mass="28833">MHGLKTLQEEILSNVLKSEVTFTNLEQGTYMMETRLCQNSVLIVLDDVHHTDHLKMLAGSPNWFGKGSRVIFTTRNRYLLNYRNVLTHNVRMLDDTEAIEVFCWHAFGKREPLQGFEKDSLYIVSKCGGHPSALKNLGSFLNGKRESVFLRILDRLKGNNPALFWLKIHHGEIFTNFTYSTYVEGQVRYVDLMDQDELLVHEINAIMKELAVKHLQVHLQELCDASNGFSRYFLSPCAIKKKGMWCYEE</sequence>
<dbReference type="Gene3D" id="3.40.50.300">
    <property type="entry name" value="P-loop containing nucleotide triphosphate hydrolases"/>
    <property type="match status" value="1"/>
</dbReference>
<evidence type="ECO:0000313" key="5">
    <source>
        <dbReference type="Proteomes" id="UP000326396"/>
    </source>
</evidence>
<evidence type="ECO:0000313" key="4">
    <source>
        <dbReference type="EMBL" id="KAD2804144.1"/>
    </source>
</evidence>
<dbReference type="EMBL" id="SZYD01000018">
    <property type="protein sequence ID" value="KAD2804144.1"/>
    <property type="molecule type" value="Genomic_DNA"/>
</dbReference>
<feature type="domain" description="NB-ARC" evidence="2">
    <location>
        <begin position="5"/>
        <end position="109"/>
    </location>
</feature>
<comment type="caution">
    <text evidence="4">The sequence shown here is derived from an EMBL/GenBank/DDBJ whole genome shotgun (WGS) entry which is preliminary data.</text>
</comment>
<reference evidence="4 5" key="1">
    <citation type="submission" date="2019-05" db="EMBL/GenBank/DDBJ databases">
        <title>Mikania micrantha, genome provides insights into the molecular mechanism of rapid growth.</title>
        <authorList>
            <person name="Liu B."/>
        </authorList>
    </citation>
    <scope>NUCLEOTIDE SEQUENCE [LARGE SCALE GENOMIC DNA]</scope>
    <source>
        <strain evidence="4">NLD-2019</strain>
        <tissue evidence="4">Leaf</tissue>
    </source>
</reference>
<name>A0A5N6LRC8_9ASTR</name>
<keyword evidence="1" id="KW-0433">Leucine-rich repeat</keyword>